<name>A0ABT4HNS3_MYCIR</name>
<protein>
    <submittedName>
        <fullName evidence="1">Uncharacterized protein</fullName>
    </submittedName>
</protein>
<organism evidence="1 2">
    <name type="scientific">Mycolicibacterium iranicum</name>
    <name type="common">Mycobacterium iranicum</name>
    <dbReference type="NCBI Taxonomy" id="912594"/>
    <lineage>
        <taxon>Bacteria</taxon>
        <taxon>Bacillati</taxon>
        <taxon>Actinomycetota</taxon>
        <taxon>Actinomycetes</taxon>
        <taxon>Mycobacteriales</taxon>
        <taxon>Mycobacteriaceae</taxon>
        <taxon>Mycolicibacterium</taxon>
    </lineage>
</organism>
<evidence type="ECO:0000313" key="2">
    <source>
        <dbReference type="Proteomes" id="UP001084650"/>
    </source>
</evidence>
<proteinExistence type="predicted"/>
<dbReference type="RefSeq" id="WP_268787780.1">
    <property type="nucleotide sequence ID" value="NZ_JAPQYE010000022.1"/>
</dbReference>
<comment type="caution">
    <text evidence="1">The sequence shown here is derived from an EMBL/GenBank/DDBJ whole genome shotgun (WGS) entry which is preliminary data.</text>
</comment>
<accession>A0ABT4HNS3</accession>
<evidence type="ECO:0000313" key="1">
    <source>
        <dbReference type="EMBL" id="MCZ0731877.1"/>
    </source>
</evidence>
<gene>
    <name evidence="1" type="ORF">OY187_27875</name>
</gene>
<dbReference type="Proteomes" id="UP001084650">
    <property type="component" value="Unassembled WGS sequence"/>
</dbReference>
<dbReference type="EMBL" id="JAPQYE010000022">
    <property type="protein sequence ID" value="MCZ0731877.1"/>
    <property type="molecule type" value="Genomic_DNA"/>
</dbReference>
<reference evidence="1" key="1">
    <citation type="submission" date="2022-12" db="EMBL/GenBank/DDBJ databases">
        <title>Whole genome sequence of Mycolicibacterium iranicum strain SBH312.</title>
        <authorList>
            <person name="Jani J."/>
            <person name="Arifin Mustapha Z."/>
            <person name="Ahmed K."/>
            <person name="Kai Ling C."/>
        </authorList>
    </citation>
    <scope>NUCLEOTIDE SEQUENCE</scope>
    <source>
        <strain evidence="1">SBH312</strain>
    </source>
</reference>
<sequence>MATTATKTVALQHDPRCPETAAQRFEDCVQKAVAGAPPLTPEQRERITAIMRDGAR</sequence>
<keyword evidence="2" id="KW-1185">Reference proteome</keyword>